<name>A0A8J6IR89_9FIRM</name>
<accession>A0A8J6IR89</accession>
<dbReference type="InterPro" id="IPR054738">
    <property type="entry name" value="Siphovirus-type_tail_C"/>
</dbReference>
<dbReference type="RefSeq" id="WP_186488662.1">
    <property type="nucleotide sequence ID" value="NZ_JACOGI010000003.1"/>
</dbReference>
<dbReference type="Pfam" id="PF22768">
    <property type="entry name" value="SPP1_Dit"/>
    <property type="match status" value="1"/>
</dbReference>
<dbReference type="Proteomes" id="UP000597668">
    <property type="component" value="Unassembled WGS sequence"/>
</dbReference>
<proteinExistence type="predicted"/>
<protein>
    <submittedName>
        <fullName evidence="2">Phage tail family protein</fullName>
    </submittedName>
</protein>
<sequence>MDTDVIVRFVRDDGAELVIDETDWGATEIDGAAAAEYEVFSEDNAVGDGDTITGQRVKARELEISATVMDLAQNQALRHTALAYFNPKRNYKVHLTYMGRTRWISGVLTALKAESAYIYEPQSFTVMLLCPIPYWQSEDDFGQDIAAVTPRWGFPFMDHPTVGVLVSTYNFGRDVVFDYDGDVPGYFRAKLSADSTVVNPRLIKDGFYVRILDAMQQGDVIEIDFERATVTKNGQNILAKIDRTSNFTAMRMEPGVNTVSYAAETGENALHVVLYYNKQYLGV</sequence>
<evidence type="ECO:0000313" key="2">
    <source>
        <dbReference type="EMBL" id="MBC3517221.1"/>
    </source>
</evidence>
<feature type="domain" description="Siphovirus-type tail component C-terminal" evidence="1">
    <location>
        <begin position="181"/>
        <end position="280"/>
    </location>
</feature>
<reference evidence="2" key="1">
    <citation type="submission" date="2020-08" db="EMBL/GenBank/DDBJ databases">
        <authorList>
            <person name="Liu C."/>
            <person name="Sun Q."/>
        </authorList>
    </citation>
    <scope>NUCLEOTIDE SEQUENCE</scope>
    <source>
        <strain evidence="2">NSJ-65</strain>
    </source>
</reference>
<keyword evidence="3" id="KW-1185">Reference proteome</keyword>
<dbReference type="EMBL" id="JACOGI010000003">
    <property type="protein sequence ID" value="MBC3517221.1"/>
    <property type="molecule type" value="Genomic_DNA"/>
</dbReference>
<gene>
    <name evidence="2" type="ORF">H8K20_12555</name>
</gene>
<dbReference type="AlphaFoldDB" id="A0A8J6IR89"/>
<dbReference type="Gene3D" id="2.60.120.860">
    <property type="match status" value="1"/>
</dbReference>
<evidence type="ECO:0000259" key="1">
    <source>
        <dbReference type="Pfam" id="PF22768"/>
    </source>
</evidence>
<organism evidence="2 3">
    <name type="scientific">Neobittarella massiliensis</name>
    <name type="common">ex Bilen et al. 2018</name>
    <dbReference type="NCBI Taxonomy" id="2041842"/>
    <lineage>
        <taxon>Bacteria</taxon>
        <taxon>Bacillati</taxon>
        <taxon>Bacillota</taxon>
        <taxon>Clostridia</taxon>
        <taxon>Eubacteriales</taxon>
        <taxon>Oscillospiraceae</taxon>
        <taxon>Neobittarella (ex Bilen et al. 2018)</taxon>
    </lineage>
</organism>
<comment type="caution">
    <text evidence="2">The sequence shown here is derived from an EMBL/GenBank/DDBJ whole genome shotgun (WGS) entry which is preliminary data.</text>
</comment>
<evidence type="ECO:0000313" key="3">
    <source>
        <dbReference type="Proteomes" id="UP000597668"/>
    </source>
</evidence>